<dbReference type="EMBL" id="QGGV01000015">
    <property type="protein sequence ID" value="PWK52733.1"/>
    <property type="molecule type" value="Genomic_DNA"/>
</dbReference>
<reference evidence="1 2" key="1">
    <citation type="submission" date="2018-05" db="EMBL/GenBank/DDBJ databases">
        <title>Genomic Encyclopedia of Type Strains, Phase IV (KMG-IV): sequencing the most valuable type-strain genomes for metagenomic binning, comparative biology and taxonomic classification.</title>
        <authorList>
            <person name="Goeker M."/>
        </authorList>
    </citation>
    <scope>NUCLEOTIDE SEQUENCE [LARGE SCALE GENOMIC DNA]</scope>
    <source>
        <strain evidence="1 2">DSM 103371</strain>
    </source>
</reference>
<dbReference type="Proteomes" id="UP000245390">
    <property type="component" value="Unassembled WGS sequence"/>
</dbReference>
<evidence type="ECO:0000313" key="2">
    <source>
        <dbReference type="Proteomes" id="UP000245390"/>
    </source>
</evidence>
<dbReference type="AlphaFoldDB" id="A0A316FWF4"/>
<sequence>MMKREDRTDERRVDLDVKAALEAIRQEDVPERLRKLAIRLQEKLDGER</sequence>
<organism evidence="1 2">
    <name type="scientific">Silicimonas algicola</name>
    <dbReference type="NCBI Taxonomy" id="1826607"/>
    <lineage>
        <taxon>Bacteria</taxon>
        <taxon>Pseudomonadati</taxon>
        <taxon>Pseudomonadota</taxon>
        <taxon>Alphaproteobacteria</taxon>
        <taxon>Rhodobacterales</taxon>
        <taxon>Paracoccaceae</taxon>
    </lineage>
</organism>
<evidence type="ECO:0000313" key="1">
    <source>
        <dbReference type="EMBL" id="PWK52733.1"/>
    </source>
</evidence>
<proteinExistence type="predicted"/>
<keyword evidence="2" id="KW-1185">Reference proteome</keyword>
<dbReference type="RefSeq" id="WP_164721649.1">
    <property type="nucleotide sequence ID" value="NZ_CP034588.1"/>
</dbReference>
<comment type="caution">
    <text evidence="1">The sequence shown here is derived from an EMBL/GenBank/DDBJ whole genome shotgun (WGS) entry which is preliminary data.</text>
</comment>
<accession>A0A316FWF4</accession>
<gene>
    <name evidence="1" type="ORF">C8D95_11510</name>
</gene>
<name>A0A316FWF4_9RHOB</name>
<protein>
    <submittedName>
        <fullName evidence="1">Uncharacterized protein</fullName>
    </submittedName>
</protein>